<dbReference type="InterPro" id="IPR016181">
    <property type="entry name" value="Acyl_CoA_acyltransferase"/>
</dbReference>
<organism evidence="4 5">
    <name type="scientific">Paenibacillus alvei</name>
    <name type="common">Bacillus alvei</name>
    <dbReference type="NCBI Taxonomy" id="44250"/>
    <lineage>
        <taxon>Bacteria</taxon>
        <taxon>Bacillati</taxon>
        <taxon>Bacillota</taxon>
        <taxon>Bacilli</taxon>
        <taxon>Bacillales</taxon>
        <taxon>Paenibacillaceae</taxon>
        <taxon>Paenibacillus</taxon>
    </lineage>
</organism>
<evidence type="ECO:0000256" key="1">
    <source>
        <dbReference type="ARBA" id="ARBA00022679"/>
    </source>
</evidence>
<feature type="domain" description="N-acetyltransferase" evidence="3">
    <location>
        <begin position="172"/>
        <end position="307"/>
    </location>
</feature>
<dbReference type="CDD" id="cd04301">
    <property type="entry name" value="NAT_SF"/>
    <property type="match status" value="1"/>
</dbReference>
<dbReference type="SUPFAM" id="SSF55729">
    <property type="entry name" value="Acyl-CoA N-acyltransferases (Nat)"/>
    <property type="match status" value="1"/>
</dbReference>
<dbReference type="InterPro" id="IPR050832">
    <property type="entry name" value="Bact_Acetyltransf"/>
</dbReference>
<evidence type="ECO:0000259" key="3">
    <source>
        <dbReference type="PROSITE" id="PS51186"/>
    </source>
</evidence>
<keyword evidence="2" id="KW-0012">Acyltransferase</keyword>
<dbReference type="EMBL" id="JAMDNP010000009">
    <property type="protein sequence ID" value="MCY9760059.1"/>
    <property type="molecule type" value="Genomic_DNA"/>
</dbReference>
<protein>
    <submittedName>
        <fullName evidence="4">GNAT family N-acetyltransferase</fullName>
    </submittedName>
</protein>
<sequence>MNLLSSELQIRNFQQEDMPLLGELYRSVTSRPNAIFWWVGEEANWCNVVCAFEHGKMVAKGQVSIINIVLPGRAQENKHAIYVNIKAIPEREHDYVLLDRIYNLLYARAIELKAILPAEYGTRLCVGNDSTEEANSQFFLQRGYRHLISLYQMERMIEAPIPELQLPEAYQFSYWNLDTSEEAHAYLDIDTEIWPDNPLGLERLNEYRQYPLWTSMVVRQGDTVVAGLLIWKEDDYVQIDNVFVREKWRGQGLAKFLLAQALHYAQSHGLPRASLEVLTDNRTALRLYESLGFEQRAEELRYCIELR</sequence>
<dbReference type="InterPro" id="IPR000182">
    <property type="entry name" value="GNAT_dom"/>
</dbReference>
<evidence type="ECO:0000256" key="2">
    <source>
        <dbReference type="ARBA" id="ARBA00023315"/>
    </source>
</evidence>
<dbReference type="Gene3D" id="3.40.630.30">
    <property type="match status" value="1"/>
</dbReference>
<keyword evidence="5" id="KW-1185">Reference proteome</keyword>
<gene>
    <name evidence="4" type="ORF">M5X12_05635</name>
</gene>
<name>A0ABT4GUD3_PAEAL</name>
<dbReference type="RefSeq" id="WP_268600108.1">
    <property type="nucleotide sequence ID" value="NZ_JAMDNP010000009.1"/>
</dbReference>
<comment type="caution">
    <text evidence="4">The sequence shown here is derived from an EMBL/GenBank/DDBJ whole genome shotgun (WGS) entry which is preliminary data.</text>
</comment>
<keyword evidence="1" id="KW-0808">Transferase</keyword>
<evidence type="ECO:0000313" key="4">
    <source>
        <dbReference type="EMBL" id="MCY9760059.1"/>
    </source>
</evidence>
<dbReference type="PANTHER" id="PTHR43877">
    <property type="entry name" value="AMINOALKYLPHOSPHONATE N-ACETYLTRANSFERASE-RELATED-RELATED"/>
    <property type="match status" value="1"/>
</dbReference>
<dbReference type="PROSITE" id="PS51186">
    <property type="entry name" value="GNAT"/>
    <property type="match status" value="1"/>
</dbReference>
<reference evidence="4 5" key="1">
    <citation type="submission" date="2022-05" db="EMBL/GenBank/DDBJ databases">
        <title>Genome Sequencing of Bee-Associated Microbes.</title>
        <authorList>
            <person name="Dunlap C."/>
        </authorList>
    </citation>
    <scope>NUCLEOTIDE SEQUENCE [LARGE SCALE GENOMIC DNA]</scope>
    <source>
        <strain evidence="4 5">NRRL B-04010</strain>
    </source>
</reference>
<proteinExistence type="predicted"/>
<dbReference type="Proteomes" id="UP001527181">
    <property type="component" value="Unassembled WGS sequence"/>
</dbReference>
<dbReference type="PANTHER" id="PTHR43877:SF2">
    <property type="entry name" value="AMINOALKYLPHOSPHONATE N-ACETYLTRANSFERASE-RELATED"/>
    <property type="match status" value="1"/>
</dbReference>
<accession>A0ABT4GUD3</accession>
<dbReference type="Pfam" id="PF00583">
    <property type="entry name" value="Acetyltransf_1"/>
    <property type="match status" value="1"/>
</dbReference>
<evidence type="ECO:0000313" key="5">
    <source>
        <dbReference type="Proteomes" id="UP001527181"/>
    </source>
</evidence>